<dbReference type="AlphaFoldDB" id="A0A9Q0FMB9"/>
<evidence type="ECO:0000313" key="2">
    <source>
        <dbReference type="EMBL" id="KAJ4834153.1"/>
    </source>
</evidence>
<feature type="transmembrane region" description="Helical" evidence="1">
    <location>
        <begin position="261"/>
        <end position="283"/>
    </location>
</feature>
<sequence length="321" mass="36410">MALAFSNTFTCPNAQIPRRNFSFKRPILQSPPPSVRFPKRVLWNRMVVSASAWAAGDSRPDEELNPYEVLGVDPFAEFKTVKVAYMKKRKEAEREGDKTTAALIEKAYDKLIMGQLRDRNDGQVPEDIKYADKQPIVIVPWGLRFSKSSPKDMKFNFGISALCVSYETLVASSNLWVFGLWLLMNFGMAGRALALSDIVIIQAVLRLKFKLNTEYKPLQFLVFAFVWRIVEKLKAYEPPSTPTYTIYGEDSGAIMRMLKRILRSVILVFGCVGVASLAYTGALNLIEFTGNYIPSFLYNNQELLITLPSAVMLFIMASYYR</sequence>
<dbReference type="InterPro" id="IPR021788">
    <property type="entry name" value="CPP1-like"/>
</dbReference>
<gene>
    <name evidence="2" type="ORF">Tsubulata_008128</name>
</gene>
<evidence type="ECO:0008006" key="4">
    <source>
        <dbReference type="Google" id="ProtNLM"/>
    </source>
</evidence>
<feature type="transmembrane region" description="Helical" evidence="1">
    <location>
        <begin position="157"/>
        <end position="182"/>
    </location>
</feature>
<feature type="transmembrane region" description="Helical" evidence="1">
    <location>
        <begin position="303"/>
        <end position="320"/>
    </location>
</feature>
<dbReference type="EMBL" id="JAKUCV010004766">
    <property type="protein sequence ID" value="KAJ4834153.1"/>
    <property type="molecule type" value="Genomic_DNA"/>
</dbReference>
<evidence type="ECO:0000256" key="1">
    <source>
        <dbReference type="SAM" id="Phobius"/>
    </source>
</evidence>
<keyword evidence="3" id="KW-1185">Reference proteome</keyword>
<keyword evidence="1" id="KW-1133">Transmembrane helix</keyword>
<keyword evidence="1" id="KW-0812">Transmembrane</keyword>
<dbReference type="SUPFAM" id="SSF46565">
    <property type="entry name" value="Chaperone J-domain"/>
    <property type="match status" value="1"/>
</dbReference>
<protein>
    <recommendedName>
        <fullName evidence="4">J domain-containing protein</fullName>
    </recommendedName>
</protein>
<evidence type="ECO:0000313" key="3">
    <source>
        <dbReference type="Proteomes" id="UP001141552"/>
    </source>
</evidence>
<proteinExistence type="predicted"/>
<dbReference type="PANTHER" id="PTHR33372">
    <property type="match status" value="1"/>
</dbReference>
<dbReference type="GO" id="GO:0031969">
    <property type="term" value="C:chloroplast membrane"/>
    <property type="evidence" value="ECO:0007669"/>
    <property type="project" value="TreeGrafter"/>
</dbReference>
<organism evidence="2 3">
    <name type="scientific">Turnera subulata</name>
    <dbReference type="NCBI Taxonomy" id="218843"/>
    <lineage>
        <taxon>Eukaryota</taxon>
        <taxon>Viridiplantae</taxon>
        <taxon>Streptophyta</taxon>
        <taxon>Embryophyta</taxon>
        <taxon>Tracheophyta</taxon>
        <taxon>Spermatophyta</taxon>
        <taxon>Magnoliopsida</taxon>
        <taxon>eudicotyledons</taxon>
        <taxon>Gunneridae</taxon>
        <taxon>Pentapetalae</taxon>
        <taxon>rosids</taxon>
        <taxon>fabids</taxon>
        <taxon>Malpighiales</taxon>
        <taxon>Passifloraceae</taxon>
        <taxon>Turnera</taxon>
    </lineage>
</organism>
<comment type="caution">
    <text evidence="2">The sequence shown here is derived from an EMBL/GenBank/DDBJ whole genome shotgun (WGS) entry which is preliminary data.</text>
</comment>
<reference evidence="2" key="1">
    <citation type="submission" date="2022-02" db="EMBL/GenBank/DDBJ databases">
        <authorList>
            <person name="Henning P.M."/>
            <person name="McCubbin A.G."/>
            <person name="Shore J.S."/>
        </authorList>
    </citation>
    <scope>NUCLEOTIDE SEQUENCE</scope>
    <source>
        <strain evidence="2">F60SS</strain>
        <tissue evidence="2">Leaves</tissue>
    </source>
</reference>
<dbReference type="InterPro" id="IPR036869">
    <property type="entry name" value="J_dom_sf"/>
</dbReference>
<dbReference type="Proteomes" id="UP001141552">
    <property type="component" value="Unassembled WGS sequence"/>
</dbReference>
<accession>A0A9Q0FMB9</accession>
<keyword evidence="1" id="KW-0472">Membrane</keyword>
<dbReference type="OrthoDB" id="525159at2759"/>
<dbReference type="Pfam" id="PF11833">
    <property type="entry name" value="CPP1-like"/>
    <property type="match status" value="1"/>
</dbReference>
<name>A0A9Q0FMB9_9ROSI</name>
<reference evidence="2" key="2">
    <citation type="journal article" date="2023" name="Plants (Basel)">
        <title>Annotation of the Turnera subulata (Passifloraceae) Draft Genome Reveals the S-Locus Evolved after the Divergence of Turneroideae from Passifloroideae in a Stepwise Manner.</title>
        <authorList>
            <person name="Henning P.M."/>
            <person name="Roalson E.H."/>
            <person name="Mir W."/>
            <person name="McCubbin A.G."/>
            <person name="Shore J.S."/>
        </authorList>
    </citation>
    <scope>NUCLEOTIDE SEQUENCE</scope>
    <source>
        <strain evidence="2">F60SS</strain>
    </source>
</reference>
<dbReference type="PANTHER" id="PTHR33372:SF5">
    <property type="entry name" value="PROTEIN CHLOROPLAST J-LIKE DOMAIN 1, CHLOROPLASTIC"/>
    <property type="match status" value="1"/>
</dbReference>